<evidence type="ECO:0000256" key="3">
    <source>
        <dbReference type="SAM" id="Phobius"/>
    </source>
</evidence>
<accession>A0ABW7CBY2</accession>
<keyword evidence="5" id="KW-1185">Reference proteome</keyword>
<dbReference type="SUPFAM" id="SSF90257">
    <property type="entry name" value="Myosin rod fragments"/>
    <property type="match status" value="1"/>
</dbReference>
<evidence type="ECO:0000256" key="1">
    <source>
        <dbReference type="SAM" id="Coils"/>
    </source>
</evidence>
<name>A0ABW7CBY2_9CYAN</name>
<evidence type="ECO:0008006" key="6">
    <source>
        <dbReference type="Google" id="ProtNLM"/>
    </source>
</evidence>
<dbReference type="EMBL" id="JAZAQF010000078">
    <property type="protein sequence ID" value="MFG3818655.1"/>
    <property type="molecule type" value="Genomic_DNA"/>
</dbReference>
<organism evidence="4 5">
    <name type="scientific">Limnothrix redekei LRLZ20PSL1</name>
    <dbReference type="NCBI Taxonomy" id="3112953"/>
    <lineage>
        <taxon>Bacteria</taxon>
        <taxon>Bacillati</taxon>
        <taxon>Cyanobacteriota</taxon>
        <taxon>Cyanophyceae</taxon>
        <taxon>Pseudanabaenales</taxon>
        <taxon>Pseudanabaenaceae</taxon>
        <taxon>Limnothrix</taxon>
    </lineage>
</organism>
<evidence type="ECO:0000256" key="2">
    <source>
        <dbReference type="SAM" id="MobiDB-lite"/>
    </source>
</evidence>
<keyword evidence="3" id="KW-0812">Transmembrane</keyword>
<keyword evidence="3" id="KW-0472">Membrane</keyword>
<feature type="transmembrane region" description="Helical" evidence="3">
    <location>
        <begin position="30"/>
        <end position="48"/>
    </location>
</feature>
<keyword evidence="1" id="KW-0175">Coiled coil</keyword>
<proteinExistence type="predicted"/>
<comment type="caution">
    <text evidence="4">The sequence shown here is derived from an EMBL/GenBank/DDBJ whole genome shotgun (WGS) entry which is preliminary data.</text>
</comment>
<dbReference type="Gene3D" id="1.10.287.1490">
    <property type="match status" value="1"/>
</dbReference>
<dbReference type="RefSeq" id="WP_393014123.1">
    <property type="nucleotide sequence ID" value="NZ_JAZAQF010000078.1"/>
</dbReference>
<feature type="compositionally biased region" description="Basic residues" evidence="2">
    <location>
        <begin position="381"/>
        <end position="392"/>
    </location>
</feature>
<reference evidence="5" key="1">
    <citation type="journal article" date="2024" name="Algal Res.">
        <title>Biochemical, toxicological and genomic investigation of a high-biomass producing Limnothrix strain isolated from Italian shallow drinking water reservoir.</title>
        <authorList>
            <person name="Simonazzi M."/>
            <person name="Shishido T.K."/>
            <person name="Delbaje E."/>
            <person name="Wahlsten M."/>
            <person name="Fewer D.P."/>
            <person name="Sivonen K."/>
            <person name="Pezzolesi L."/>
            <person name="Pistocchi R."/>
        </authorList>
    </citation>
    <scope>NUCLEOTIDE SEQUENCE [LARGE SCALE GENOMIC DNA]</scope>
    <source>
        <strain evidence="5">LRLZ20PSL1</strain>
    </source>
</reference>
<evidence type="ECO:0000313" key="5">
    <source>
        <dbReference type="Proteomes" id="UP001604335"/>
    </source>
</evidence>
<feature type="region of interest" description="Disordered" evidence="2">
    <location>
        <begin position="373"/>
        <end position="392"/>
    </location>
</feature>
<feature type="coiled-coil region" evidence="1">
    <location>
        <begin position="93"/>
        <end position="291"/>
    </location>
</feature>
<protein>
    <recommendedName>
        <fullName evidence="6">Chromosome partition protein Smc</fullName>
    </recommendedName>
</protein>
<dbReference type="Proteomes" id="UP001604335">
    <property type="component" value="Unassembled WGS sequence"/>
</dbReference>
<evidence type="ECO:0000313" key="4">
    <source>
        <dbReference type="EMBL" id="MFG3818655.1"/>
    </source>
</evidence>
<feature type="transmembrane region" description="Helical" evidence="3">
    <location>
        <begin position="6"/>
        <end position="23"/>
    </location>
</feature>
<sequence length="392" mass="44841">MNRNWWIAGTVAFSLGLGIGVVTDRQWQKALGLGAIALSGAAAITALTPDRSRSQPEPWDPRLRETISPEYANWLPSDRRPPTINPPLSSDLASALRVEVDRLERELEQSLTRKQQLEAVIGVLRKEKEAIQSQIDEGSSRTQKMYRVLADLETQRQQLEDKIVQHQTQLADLDGRKASMERDLAQVDRLRAETIALEQEAQERQANLSNLRQREQTLLNNCTSLEAQAAELSERTATLTRSLADTMREQQSVEMTLQQQQTALEQIRTQADAHHRRRYELRQQIETLQQQCDGLPAAVAKLQAEHDRLAALCRDRQVELNQIHENMAQARAQQQAIQTELQRDRQALLRVNHKKQQETNSLRLWLNFFLKDLSSNEPPSPKHRRAPRKPNA</sequence>
<gene>
    <name evidence="4" type="ORF">VPK24_13480</name>
</gene>
<keyword evidence="3" id="KW-1133">Transmembrane helix</keyword>